<feature type="transmembrane region" description="Helical" evidence="7">
    <location>
        <begin position="20"/>
        <end position="42"/>
    </location>
</feature>
<evidence type="ECO:0000256" key="1">
    <source>
        <dbReference type="ARBA" id="ARBA00004477"/>
    </source>
</evidence>
<comment type="caution">
    <text evidence="8">The sequence shown here is derived from an EMBL/GenBank/DDBJ whole genome shotgun (WGS) entry which is preliminary data.</text>
</comment>
<reference evidence="8" key="1">
    <citation type="submission" date="2022-09" db="EMBL/GenBank/DDBJ databases">
        <title>Fusarium specimens isolated from Avocado Roots.</title>
        <authorList>
            <person name="Stajich J."/>
            <person name="Roper C."/>
            <person name="Heimlech-Rivalta G."/>
        </authorList>
    </citation>
    <scope>NUCLEOTIDE SEQUENCE</scope>
    <source>
        <strain evidence="8">A02</strain>
    </source>
</reference>
<dbReference type="AlphaFoldDB" id="A0A9W8R4T9"/>
<keyword evidence="4 7" id="KW-0256">Endoplasmic reticulum</keyword>
<comment type="function">
    <text evidence="7">May be involved in the degradation of misfolded endoplasmic reticulum (ER) luminal proteins.</text>
</comment>
<accession>A0A9W8R4T9</accession>
<keyword evidence="5 7" id="KW-1133">Transmembrane helix</keyword>
<sequence length="186" mass="21444">MSERVLAAYWATPAIARNLTTATVVLTLLGSFGVIPSYYLFYHPSYLFQMPPHLWRPITGFLIAFERFPMNLLFDAYNLYRYCVQLETGNPRFPRKVDLIWYILLVCSWILVSHRLLPVPCSVVVALLFLPVKPPSYICPDSALPLQLSRFLEMRKITPALRSTHHSQIRVGLRCRHGGMSYGWLV</sequence>
<dbReference type="Pfam" id="PF04511">
    <property type="entry name" value="DER1"/>
    <property type="match status" value="1"/>
</dbReference>
<comment type="subcellular location">
    <subcellularLocation>
        <location evidence="1 7">Endoplasmic reticulum membrane</location>
        <topology evidence="1 7">Multi-pass membrane protein</topology>
    </subcellularLocation>
</comment>
<evidence type="ECO:0000256" key="7">
    <source>
        <dbReference type="RuleBase" id="RU363059"/>
    </source>
</evidence>
<dbReference type="EMBL" id="JAOQAV010000016">
    <property type="protein sequence ID" value="KAJ4187921.1"/>
    <property type="molecule type" value="Genomic_DNA"/>
</dbReference>
<dbReference type="Proteomes" id="UP001152087">
    <property type="component" value="Unassembled WGS sequence"/>
</dbReference>
<evidence type="ECO:0000256" key="4">
    <source>
        <dbReference type="ARBA" id="ARBA00022824"/>
    </source>
</evidence>
<evidence type="ECO:0000256" key="6">
    <source>
        <dbReference type="ARBA" id="ARBA00023136"/>
    </source>
</evidence>
<proteinExistence type="inferred from homology"/>
<evidence type="ECO:0000256" key="2">
    <source>
        <dbReference type="ARBA" id="ARBA00008917"/>
    </source>
</evidence>
<feature type="transmembrane region" description="Helical" evidence="7">
    <location>
        <begin position="99"/>
        <end position="130"/>
    </location>
</feature>
<evidence type="ECO:0000313" key="9">
    <source>
        <dbReference type="Proteomes" id="UP001152087"/>
    </source>
</evidence>
<feature type="transmembrane region" description="Helical" evidence="7">
    <location>
        <begin position="54"/>
        <end position="74"/>
    </location>
</feature>
<dbReference type="InterPro" id="IPR007599">
    <property type="entry name" value="DER1"/>
</dbReference>
<keyword evidence="9" id="KW-1185">Reference proteome</keyword>
<evidence type="ECO:0000256" key="5">
    <source>
        <dbReference type="ARBA" id="ARBA00022989"/>
    </source>
</evidence>
<keyword evidence="6 7" id="KW-0472">Membrane</keyword>
<dbReference type="GO" id="GO:0005789">
    <property type="term" value="C:endoplasmic reticulum membrane"/>
    <property type="evidence" value="ECO:0007669"/>
    <property type="project" value="UniProtKB-SubCell"/>
</dbReference>
<evidence type="ECO:0000313" key="8">
    <source>
        <dbReference type="EMBL" id="KAJ4187921.1"/>
    </source>
</evidence>
<comment type="caution">
    <text evidence="7">Lacks conserved residue(s) required for the propagation of feature annotation.</text>
</comment>
<comment type="similarity">
    <text evidence="2 7">Belongs to the derlin family.</text>
</comment>
<protein>
    <recommendedName>
        <fullName evidence="7">Derlin</fullName>
    </recommendedName>
</protein>
<evidence type="ECO:0000256" key="3">
    <source>
        <dbReference type="ARBA" id="ARBA00022692"/>
    </source>
</evidence>
<gene>
    <name evidence="8" type="ORF">NW755_006717</name>
</gene>
<keyword evidence="3 7" id="KW-0812">Transmembrane</keyword>
<dbReference type="GO" id="GO:0006950">
    <property type="term" value="P:response to stress"/>
    <property type="evidence" value="ECO:0007669"/>
    <property type="project" value="UniProtKB-ARBA"/>
</dbReference>
<dbReference type="PANTHER" id="PTHR11009">
    <property type="entry name" value="DER1-LIKE PROTEIN, DERLIN"/>
    <property type="match status" value="1"/>
</dbReference>
<name>A0A9W8R4T9_9HYPO</name>
<organism evidence="8 9">
    <name type="scientific">Fusarium falciforme</name>
    <dbReference type="NCBI Taxonomy" id="195108"/>
    <lineage>
        <taxon>Eukaryota</taxon>
        <taxon>Fungi</taxon>
        <taxon>Dikarya</taxon>
        <taxon>Ascomycota</taxon>
        <taxon>Pezizomycotina</taxon>
        <taxon>Sordariomycetes</taxon>
        <taxon>Hypocreomycetidae</taxon>
        <taxon>Hypocreales</taxon>
        <taxon>Nectriaceae</taxon>
        <taxon>Fusarium</taxon>
        <taxon>Fusarium solani species complex</taxon>
    </lineage>
</organism>